<evidence type="ECO:0000313" key="2">
    <source>
        <dbReference type="Proteomes" id="UP000281098"/>
    </source>
</evidence>
<keyword evidence="2" id="KW-1185">Reference proteome</keyword>
<comment type="caution">
    <text evidence="1">The sequence shown here is derived from an EMBL/GenBank/DDBJ whole genome shotgun (WGS) entry which is preliminary data.</text>
</comment>
<dbReference type="EMBL" id="QTPM01000096">
    <property type="protein sequence ID" value="RQY78734.1"/>
    <property type="molecule type" value="Genomic_DNA"/>
</dbReference>
<accession>A0ABX9YCU4</accession>
<gene>
    <name evidence="1" type="ORF">DF017_35690</name>
</gene>
<dbReference type="Gene3D" id="3.40.390.10">
    <property type="entry name" value="Collagenase (Catalytic Domain)"/>
    <property type="match status" value="1"/>
</dbReference>
<name>A0ABX9YCU4_9BURK</name>
<dbReference type="InterPro" id="IPR024079">
    <property type="entry name" value="MetalloPept_cat_dom_sf"/>
</dbReference>
<dbReference type="Proteomes" id="UP000281098">
    <property type="component" value="Unassembled WGS sequence"/>
</dbReference>
<protein>
    <recommendedName>
        <fullName evidence="3">Lysine-specific metallo-endopeptidase domain-containing protein</fullName>
    </recommendedName>
</protein>
<proteinExistence type="predicted"/>
<evidence type="ECO:0000313" key="1">
    <source>
        <dbReference type="EMBL" id="RQY78734.1"/>
    </source>
</evidence>
<reference evidence="1 2" key="1">
    <citation type="submission" date="2018-08" db="EMBL/GenBank/DDBJ databases">
        <title>Comparative analysis of Burkholderia isolates from Puerto Rico.</title>
        <authorList>
            <person name="Hall C."/>
            <person name="Sahl J."/>
            <person name="Wagner D."/>
        </authorList>
    </citation>
    <scope>NUCLEOTIDE SEQUENCE [LARGE SCALE GENOMIC DNA]</scope>
    <source>
        <strain evidence="1 2">Bp8966</strain>
    </source>
</reference>
<sequence length="551" mass="61004">MSFAEIGAALYQYASAQSNLSAEVRTAFFEVAGRVLITSHQGRLQLTASAARAFQADLDTIGQQVGTTRATPTMRTRRPGASNHVAVTPSQTDLVGPTGQTVASWNPVRHEWSSIASYYEVLPHPSLSVWRPTREAQGKVEFSFGLTCAKVRIGAQDRLYPIVTDFRNETTIVSMQHQESPGIPIVFNAARQQWEPKLAQQPLAPRIVNEDLIAAAAQTAAPAALGPANAQGIALSGHTPYVQGQQGWYTLGWNSRTHTWQVPVRSPQGQQNLPLVYHPEVDGWRAHPAGYQAPVRPHGSAYVGWDDQLEQQVESDLGRILQRGRLHVPPAQLRKIDAALTQAIGTARGASRKLSHLSDQEAQTVQQWLGYSQPLTSDQLRSWQTTFNTIADNLAKYQPGGSLADQVVLFRELRGTQVFVTSNDRHGRIFFGEAMLAAAPPADLARVALHEAAHFERTFDYFYQDPLESTDRTSLQQVIDSARTSAVNFGTGRQMPRLRAPEPAIQNEERAKLQRPVDRAAMLRTNADTLAHLAIWLDQAQFIDRIYPRKR</sequence>
<organism evidence="1 2">
    <name type="scientific">Burkholderia stagnalis</name>
    <dbReference type="NCBI Taxonomy" id="1503054"/>
    <lineage>
        <taxon>Bacteria</taxon>
        <taxon>Pseudomonadati</taxon>
        <taxon>Pseudomonadota</taxon>
        <taxon>Betaproteobacteria</taxon>
        <taxon>Burkholderiales</taxon>
        <taxon>Burkholderiaceae</taxon>
        <taxon>Burkholderia</taxon>
        <taxon>Burkholderia cepacia complex</taxon>
    </lineage>
</organism>
<evidence type="ECO:0008006" key="3">
    <source>
        <dbReference type="Google" id="ProtNLM"/>
    </source>
</evidence>